<dbReference type="GO" id="GO:0022857">
    <property type="term" value="F:transmembrane transporter activity"/>
    <property type="evidence" value="ECO:0007669"/>
    <property type="project" value="InterPro"/>
</dbReference>
<comment type="subcellular location">
    <subcellularLocation>
        <location evidence="1">Cell membrane</location>
        <topology evidence="1">Multi-pass membrane protein</topology>
    </subcellularLocation>
</comment>
<evidence type="ECO:0000256" key="7">
    <source>
        <dbReference type="SAM" id="Phobius"/>
    </source>
</evidence>
<feature type="transmembrane region" description="Helical" evidence="7">
    <location>
        <begin position="307"/>
        <end position="328"/>
    </location>
</feature>
<dbReference type="OrthoDB" id="2942684at2"/>
<dbReference type="AlphaFoldDB" id="A0A5R9GDV6"/>
<dbReference type="PANTHER" id="PTHR23513:SF6">
    <property type="entry name" value="MAJOR FACILITATOR SUPERFAMILY ASSOCIATED DOMAIN-CONTAINING PROTEIN"/>
    <property type="match status" value="1"/>
</dbReference>
<evidence type="ECO:0000256" key="4">
    <source>
        <dbReference type="ARBA" id="ARBA00022692"/>
    </source>
</evidence>
<keyword evidence="10" id="KW-1185">Reference proteome</keyword>
<dbReference type="PANTHER" id="PTHR23513">
    <property type="entry name" value="INTEGRAL MEMBRANE EFFLUX PROTEIN-RELATED"/>
    <property type="match status" value="1"/>
</dbReference>
<dbReference type="RefSeq" id="WP_138194996.1">
    <property type="nucleotide sequence ID" value="NZ_VCIW01000009.1"/>
</dbReference>
<keyword evidence="4 7" id="KW-0812">Transmembrane</keyword>
<feature type="transmembrane region" description="Helical" evidence="7">
    <location>
        <begin position="45"/>
        <end position="65"/>
    </location>
</feature>
<keyword evidence="2" id="KW-0813">Transport</keyword>
<gene>
    <name evidence="9" type="ORF">FE782_14825</name>
</gene>
<evidence type="ECO:0000313" key="10">
    <source>
        <dbReference type="Proteomes" id="UP000309676"/>
    </source>
</evidence>
<evidence type="ECO:0000256" key="3">
    <source>
        <dbReference type="ARBA" id="ARBA00022475"/>
    </source>
</evidence>
<dbReference type="Gene3D" id="1.20.1250.20">
    <property type="entry name" value="MFS general substrate transporter like domains"/>
    <property type="match status" value="2"/>
</dbReference>
<dbReference type="InterPro" id="IPR020846">
    <property type="entry name" value="MFS_dom"/>
</dbReference>
<dbReference type="Pfam" id="PF07690">
    <property type="entry name" value="MFS_1"/>
    <property type="match status" value="1"/>
</dbReference>
<dbReference type="PROSITE" id="PS50850">
    <property type="entry name" value="MFS"/>
    <property type="match status" value="1"/>
</dbReference>
<name>A0A5R9GDV6_9BACL</name>
<feature type="transmembrane region" description="Helical" evidence="7">
    <location>
        <begin position="281"/>
        <end position="301"/>
    </location>
</feature>
<evidence type="ECO:0000256" key="5">
    <source>
        <dbReference type="ARBA" id="ARBA00022989"/>
    </source>
</evidence>
<feature type="transmembrane region" description="Helical" evidence="7">
    <location>
        <begin position="340"/>
        <end position="359"/>
    </location>
</feature>
<dbReference type="EMBL" id="VCIW01000009">
    <property type="protein sequence ID" value="TLS51384.1"/>
    <property type="molecule type" value="Genomic_DNA"/>
</dbReference>
<feature type="transmembrane region" description="Helical" evidence="7">
    <location>
        <begin position="216"/>
        <end position="239"/>
    </location>
</feature>
<keyword evidence="6 7" id="KW-0472">Membrane</keyword>
<dbReference type="InterPro" id="IPR011701">
    <property type="entry name" value="MFS"/>
</dbReference>
<comment type="caution">
    <text evidence="9">The sequence shown here is derived from an EMBL/GenBank/DDBJ whole genome shotgun (WGS) entry which is preliminary data.</text>
</comment>
<keyword evidence="5 7" id="KW-1133">Transmembrane helix</keyword>
<organism evidence="9 10">
    <name type="scientific">Paenibacillus antri</name>
    <dbReference type="NCBI Taxonomy" id="2582848"/>
    <lineage>
        <taxon>Bacteria</taxon>
        <taxon>Bacillati</taxon>
        <taxon>Bacillota</taxon>
        <taxon>Bacilli</taxon>
        <taxon>Bacillales</taxon>
        <taxon>Paenibacillaceae</taxon>
        <taxon>Paenibacillus</taxon>
    </lineage>
</organism>
<dbReference type="InterPro" id="IPR036259">
    <property type="entry name" value="MFS_trans_sf"/>
</dbReference>
<feature type="transmembrane region" description="Helical" evidence="7">
    <location>
        <begin position="371"/>
        <end position="390"/>
    </location>
</feature>
<evidence type="ECO:0000259" key="8">
    <source>
        <dbReference type="PROSITE" id="PS50850"/>
    </source>
</evidence>
<feature type="transmembrane region" description="Helical" evidence="7">
    <location>
        <begin position="15"/>
        <end position="33"/>
    </location>
</feature>
<reference evidence="9 10" key="1">
    <citation type="submission" date="2019-05" db="EMBL/GenBank/DDBJ databases">
        <authorList>
            <person name="Narsing Rao M.P."/>
            <person name="Li W.J."/>
        </authorList>
    </citation>
    <scope>NUCLEOTIDE SEQUENCE [LARGE SCALE GENOMIC DNA]</scope>
    <source>
        <strain evidence="9 10">SYSU_K30003</strain>
    </source>
</reference>
<feature type="transmembrane region" description="Helical" evidence="7">
    <location>
        <begin position="85"/>
        <end position="110"/>
    </location>
</feature>
<keyword evidence="3" id="KW-1003">Cell membrane</keyword>
<evidence type="ECO:0000256" key="2">
    <source>
        <dbReference type="ARBA" id="ARBA00022448"/>
    </source>
</evidence>
<feature type="domain" description="Major facilitator superfamily (MFS) profile" evidence="8">
    <location>
        <begin position="215"/>
        <end position="402"/>
    </location>
</feature>
<dbReference type="Proteomes" id="UP000309676">
    <property type="component" value="Unassembled WGS sequence"/>
</dbReference>
<evidence type="ECO:0000313" key="9">
    <source>
        <dbReference type="EMBL" id="TLS51384.1"/>
    </source>
</evidence>
<protein>
    <submittedName>
        <fullName evidence="9">MFS transporter</fullName>
    </submittedName>
</protein>
<evidence type="ECO:0000256" key="1">
    <source>
        <dbReference type="ARBA" id="ARBA00004651"/>
    </source>
</evidence>
<proteinExistence type="predicted"/>
<dbReference type="CDD" id="cd06173">
    <property type="entry name" value="MFS_MefA_like"/>
    <property type="match status" value="1"/>
</dbReference>
<evidence type="ECO:0000256" key="6">
    <source>
        <dbReference type="ARBA" id="ARBA00023136"/>
    </source>
</evidence>
<feature type="transmembrane region" description="Helical" evidence="7">
    <location>
        <begin position="251"/>
        <end position="274"/>
    </location>
</feature>
<feature type="transmembrane region" description="Helical" evidence="7">
    <location>
        <begin position="131"/>
        <end position="152"/>
    </location>
</feature>
<accession>A0A5R9GDV6</accession>
<dbReference type="SUPFAM" id="SSF103473">
    <property type="entry name" value="MFS general substrate transporter"/>
    <property type="match status" value="1"/>
</dbReference>
<dbReference type="GO" id="GO:0005886">
    <property type="term" value="C:plasma membrane"/>
    <property type="evidence" value="ECO:0007669"/>
    <property type="project" value="UniProtKB-SubCell"/>
</dbReference>
<sequence length="402" mass="42194">MFSNRYVNTILLSRVLLQLGIWIRNFAILLYVMDVTNNDPTYVSLISVAEFGPIFLFALVGGTFADRWRPKRTMVWCDLLSASSVVLVLAALASGVWQAILLGTFVSASLSQFSQPSAMKIFKTQVPPERLPGVMALFQSMVGIFTVAGPALGTVVYQRYGIETALAMTTVLFLGSGLILTRLPRDAASPGRPSSAGSIRQELAAGLKYVRSRRELTALVAVFAVSGLAAGLTQPLMAFVPIDNLGLDKTFLQWLLMANGIAMLLGGAVLMSVAKKFPPQLLLTFGLTLGALCTAGTGFSVSVALTVALQAFAGFGAPFIHASVQTLLMRYAEAGFVGRVSGVVSPVFSGTMVIGMGIAGPLKTATTLPTAFAAGGALFLVGAALLLPLLRAGRRPGAAAQA</sequence>